<evidence type="ECO:0000256" key="5">
    <source>
        <dbReference type="ARBA" id="ARBA00023136"/>
    </source>
</evidence>
<keyword evidence="4 8" id="KW-0297">G-protein coupled receptor</keyword>
<dbReference type="Proteomes" id="UP001159427">
    <property type="component" value="Unassembled WGS sequence"/>
</dbReference>
<feature type="transmembrane region" description="Helical" evidence="9">
    <location>
        <begin position="163"/>
        <end position="183"/>
    </location>
</feature>
<dbReference type="Gene3D" id="1.20.1070.10">
    <property type="entry name" value="Rhodopsin 7-helix transmembrane proteins"/>
    <property type="match status" value="1"/>
</dbReference>
<keyword evidence="5 9" id="KW-0472">Membrane</keyword>
<feature type="domain" description="G-protein coupled receptors family 1 profile" evidence="10">
    <location>
        <begin position="58"/>
        <end position="331"/>
    </location>
</feature>
<evidence type="ECO:0000256" key="6">
    <source>
        <dbReference type="ARBA" id="ARBA00023170"/>
    </source>
</evidence>
<feature type="transmembrane region" description="Helical" evidence="9">
    <location>
        <begin position="269"/>
        <end position="295"/>
    </location>
</feature>
<dbReference type="EMBL" id="CALNXI010000010">
    <property type="protein sequence ID" value="CAH3014460.1"/>
    <property type="molecule type" value="Genomic_DNA"/>
</dbReference>
<comment type="caution">
    <text evidence="11">The sequence shown here is derived from an EMBL/GenBank/DDBJ whole genome shotgun (WGS) entry which is preliminary data.</text>
</comment>
<dbReference type="PANTHER" id="PTHR24243:SF208">
    <property type="entry name" value="PYROKININ-1 RECEPTOR"/>
    <property type="match status" value="1"/>
</dbReference>
<dbReference type="PRINTS" id="PR00237">
    <property type="entry name" value="GPCRRHODOPSN"/>
</dbReference>
<evidence type="ECO:0000256" key="8">
    <source>
        <dbReference type="RuleBase" id="RU000688"/>
    </source>
</evidence>
<evidence type="ECO:0000256" key="3">
    <source>
        <dbReference type="ARBA" id="ARBA00022989"/>
    </source>
</evidence>
<proteinExistence type="inferred from homology"/>
<evidence type="ECO:0000256" key="1">
    <source>
        <dbReference type="ARBA" id="ARBA00004141"/>
    </source>
</evidence>
<dbReference type="PROSITE" id="PS50262">
    <property type="entry name" value="G_PROTEIN_RECEP_F1_2"/>
    <property type="match status" value="1"/>
</dbReference>
<dbReference type="SUPFAM" id="SSF81321">
    <property type="entry name" value="Family A G protein-coupled receptor-like"/>
    <property type="match status" value="1"/>
</dbReference>
<name>A0ABN8LFY8_9CNID</name>
<feature type="transmembrane region" description="Helical" evidence="9">
    <location>
        <begin position="43"/>
        <end position="67"/>
    </location>
</feature>
<dbReference type="Pfam" id="PF00001">
    <property type="entry name" value="7tm_1"/>
    <property type="match status" value="1"/>
</dbReference>
<feature type="transmembrane region" description="Helical" evidence="9">
    <location>
        <begin position="215"/>
        <end position="234"/>
    </location>
</feature>
<comment type="similarity">
    <text evidence="8">Belongs to the G-protein coupled receptor 1 family.</text>
</comment>
<feature type="transmembrane region" description="Helical" evidence="9">
    <location>
        <begin position="123"/>
        <end position="143"/>
    </location>
</feature>
<evidence type="ECO:0000256" key="2">
    <source>
        <dbReference type="ARBA" id="ARBA00022692"/>
    </source>
</evidence>
<evidence type="ECO:0000256" key="4">
    <source>
        <dbReference type="ARBA" id="ARBA00023040"/>
    </source>
</evidence>
<dbReference type="InterPro" id="IPR017452">
    <property type="entry name" value="GPCR_Rhodpsn_7TM"/>
</dbReference>
<dbReference type="InterPro" id="IPR000276">
    <property type="entry name" value="GPCR_Rhodpsn"/>
</dbReference>
<dbReference type="CDD" id="cd00637">
    <property type="entry name" value="7tm_classA_rhodopsin-like"/>
    <property type="match status" value="1"/>
</dbReference>
<dbReference type="SMART" id="SM01381">
    <property type="entry name" value="7TM_GPCR_Srsx"/>
    <property type="match status" value="1"/>
</dbReference>
<evidence type="ECO:0000256" key="9">
    <source>
        <dbReference type="SAM" id="Phobius"/>
    </source>
</evidence>
<accession>A0ABN8LFY8</accession>
<evidence type="ECO:0000313" key="12">
    <source>
        <dbReference type="Proteomes" id="UP001159427"/>
    </source>
</evidence>
<feature type="transmembrane region" description="Helical" evidence="9">
    <location>
        <begin position="76"/>
        <end position="95"/>
    </location>
</feature>
<organism evidence="11 12">
    <name type="scientific">Porites evermanni</name>
    <dbReference type="NCBI Taxonomy" id="104178"/>
    <lineage>
        <taxon>Eukaryota</taxon>
        <taxon>Metazoa</taxon>
        <taxon>Cnidaria</taxon>
        <taxon>Anthozoa</taxon>
        <taxon>Hexacorallia</taxon>
        <taxon>Scleractinia</taxon>
        <taxon>Fungiina</taxon>
        <taxon>Poritidae</taxon>
        <taxon>Porites</taxon>
    </lineage>
</organism>
<keyword evidence="2 8" id="KW-0812">Transmembrane</keyword>
<evidence type="ECO:0000313" key="11">
    <source>
        <dbReference type="EMBL" id="CAH3014460.1"/>
    </source>
</evidence>
<keyword evidence="6 8" id="KW-0675">Receptor</keyword>
<protein>
    <recommendedName>
        <fullName evidence="10">G-protein coupled receptors family 1 profile domain-containing protein</fullName>
    </recommendedName>
</protein>
<dbReference type="PANTHER" id="PTHR24243">
    <property type="entry name" value="G-PROTEIN COUPLED RECEPTOR"/>
    <property type="match status" value="1"/>
</dbReference>
<feature type="transmembrane region" description="Helical" evidence="9">
    <location>
        <begin position="315"/>
        <end position="334"/>
    </location>
</feature>
<keyword evidence="12" id="KW-1185">Reference proteome</keyword>
<reference evidence="11 12" key="1">
    <citation type="submission" date="2022-05" db="EMBL/GenBank/DDBJ databases">
        <authorList>
            <consortium name="Genoscope - CEA"/>
            <person name="William W."/>
        </authorList>
    </citation>
    <scope>NUCLEOTIDE SEQUENCE [LARGE SCALE GENOMIC DNA]</scope>
</reference>
<evidence type="ECO:0000259" key="10">
    <source>
        <dbReference type="PROSITE" id="PS50262"/>
    </source>
</evidence>
<evidence type="ECO:0000256" key="7">
    <source>
        <dbReference type="ARBA" id="ARBA00023224"/>
    </source>
</evidence>
<comment type="subcellular location">
    <subcellularLocation>
        <location evidence="1">Membrane</location>
        <topology evidence="1">Multi-pass membrane protein</topology>
    </subcellularLocation>
</comment>
<gene>
    <name evidence="11" type="ORF">PEVE_00000131</name>
</gene>
<keyword evidence="7 8" id="KW-0807">Transducer</keyword>
<sequence length="395" mass="45337">MYSELMTDPNSAMNETILSKTDHGNNLTHIACVVPNGTTTQVAETMVCALIFLTSLIGNALVVSVVYRERRMRTSVNFLITNFAVSDFLSSTLVIPKRFVEIFYYKDAWLIAGTLGAVSCKTVYFLLDVSVAVSLLSLLYIAIERYTAISTPLPADTTPRRRCKAMIISTWLIACVMYSTYFYTFNFFVENGRPYCHQSWKPLVKNDFEALKIELTIRTTLLVFIPFVVIVTLYSSMLLRIRRTCVPCDASDSLGSMGQKRWQIRNRKVLRMMLTVLFAYGFCWFPCLIYIFVVVYAWVDKKLEPPCLLVIFGKYTFYLAFANPSINPIIYFMFSENYKNGLKKLIGQCLGPPSCYRLKISRNRHQPAEIKGTTLKRKKRHQGNLQHQDIELRVL</sequence>
<dbReference type="PROSITE" id="PS00237">
    <property type="entry name" value="G_PROTEIN_RECEP_F1_1"/>
    <property type="match status" value="1"/>
</dbReference>
<keyword evidence="3 9" id="KW-1133">Transmembrane helix</keyword>